<dbReference type="InterPro" id="IPR045082">
    <property type="entry name" value="ATP_syn_F0_a_bact/chloroplast"/>
</dbReference>
<feature type="transmembrane region" description="Helical" evidence="11">
    <location>
        <begin position="87"/>
        <end position="108"/>
    </location>
</feature>
<keyword evidence="3 11" id="KW-0813">Transport</keyword>
<dbReference type="AlphaFoldDB" id="A0A345ZB76"/>
<reference evidence="13 14" key="1">
    <citation type="submission" date="2017-12" db="EMBL/GenBank/DDBJ databases">
        <title>Chromulinavorax destructans is a abundant pathogen of dominant heterotrophic picoflagllates.</title>
        <authorList>
            <person name="Deeg C.M."/>
            <person name="Zimmer M."/>
            <person name="Suttle C.A."/>
        </authorList>
    </citation>
    <scope>NUCLEOTIDE SEQUENCE [LARGE SCALE GENOMIC DNA]</scope>
    <source>
        <strain evidence="13 14">SeV1</strain>
    </source>
</reference>
<comment type="function">
    <text evidence="11 12">Key component of the proton channel; it plays a direct role in the translocation of protons across the membrane.</text>
</comment>
<dbReference type="Pfam" id="PF00119">
    <property type="entry name" value="ATP-synt_A"/>
    <property type="match status" value="1"/>
</dbReference>
<dbReference type="InterPro" id="IPR035908">
    <property type="entry name" value="F0_ATP_A_sf"/>
</dbReference>
<dbReference type="Gene3D" id="1.20.120.220">
    <property type="entry name" value="ATP synthase, F0 complex, subunit A"/>
    <property type="match status" value="1"/>
</dbReference>
<dbReference type="InterPro" id="IPR023011">
    <property type="entry name" value="ATP_synth_F0_asu_AS"/>
</dbReference>
<dbReference type="InterPro" id="IPR000568">
    <property type="entry name" value="ATP_synth_F0_asu"/>
</dbReference>
<dbReference type="PRINTS" id="PR00123">
    <property type="entry name" value="ATPASEA"/>
</dbReference>
<accession>A0A345ZB76</accession>
<evidence type="ECO:0000256" key="3">
    <source>
        <dbReference type="ARBA" id="ARBA00022448"/>
    </source>
</evidence>
<keyword evidence="6 11" id="KW-0375">Hydrogen ion transport</keyword>
<dbReference type="GO" id="GO:0046933">
    <property type="term" value="F:proton-transporting ATP synthase activity, rotational mechanism"/>
    <property type="evidence" value="ECO:0007669"/>
    <property type="project" value="UniProtKB-UniRule"/>
</dbReference>
<dbReference type="Proteomes" id="UP000254834">
    <property type="component" value="Chromosome"/>
</dbReference>
<proteinExistence type="inferred from homology"/>
<keyword evidence="11" id="KW-1003">Cell membrane</keyword>
<dbReference type="NCBIfam" id="TIGR01131">
    <property type="entry name" value="ATP_synt_6_or_A"/>
    <property type="match status" value="1"/>
</dbReference>
<evidence type="ECO:0000256" key="1">
    <source>
        <dbReference type="ARBA" id="ARBA00004141"/>
    </source>
</evidence>
<evidence type="ECO:0000256" key="8">
    <source>
        <dbReference type="ARBA" id="ARBA00023065"/>
    </source>
</evidence>
<dbReference type="KEGG" id="cdes:C0J27_02170"/>
<protein>
    <recommendedName>
        <fullName evidence="11 12">ATP synthase subunit a</fullName>
    </recommendedName>
    <alternativeName>
        <fullName evidence="11">ATP synthase F0 sector subunit a</fullName>
    </alternativeName>
    <alternativeName>
        <fullName evidence="11">F-ATPase subunit 6</fullName>
    </alternativeName>
</protein>
<feature type="transmembrane region" description="Helical" evidence="11">
    <location>
        <begin position="120"/>
        <end position="139"/>
    </location>
</feature>
<evidence type="ECO:0000256" key="4">
    <source>
        <dbReference type="ARBA" id="ARBA00022547"/>
    </source>
</evidence>
<dbReference type="EMBL" id="CP025544">
    <property type="protein sequence ID" value="AXK60543.1"/>
    <property type="molecule type" value="Genomic_DNA"/>
</dbReference>
<organism evidence="13 14">
    <name type="scientific">Candidatus Chromulinivorax destructor</name>
    <dbReference type="NCBI Taxonomy" id="2066483"/>
    <lineage>
        <taxon>Bacteria</taxon>
        <taxon>Candidatus Babelota</taxon>
        <taxon>Candidatus Babeliae</taxon>
        <taxon>Candidatus Babeliales</taxon>
        <taxon>Candidatus Chromulinivoraceae</taxon>
        <taxon>Candidatus Chromulinivorax</taxon>
    </lineage>
</organism>
<keyword evidence="4 11" id="KW-0138">CF(0)</keyword>
<dbReference type="GO" id="GO:0045259">
    <property type="term" value="C:proton-transporting ATP synthase complex"/>
    <property type="evidence" value="ECO:0007669"/>
    <property type="project" value="UniProtKB-KW"/>
</dbReference>
<keyword evidence="9 11" id="KW-0472">Membrane</keyword>
<evidence type="ECO:0000256" key="11">
    <source>
        <dbReference type="HAMAP-Rule" id="MF_01393"/>
    </source>
</evidence>
<dbReference type="PROSITE" id="PS00449">
    <property type="entry name" value="ATPASE_A"/>
    <property type="match status" value="1"/>
</dbReference>
<evidence type="ECO:0000313" key="13">
    <source>
        <dbReference type="EMBL" id="AXK60543.1"/>
    </source>
</evidence>
<dbReference type="RefSeq" id="WP_115585558.1">
    <property type="nucleotide sequence ID" value="NZ_CP025544.1"/>
</dbReference>
<dbReference type="PANTHER" id="PTHR42823:SF3">
    <property type="entry name" value="ATP SYNTHASE SUBUNIT A, CHLOROPLASTIC"/>
    <property type="match status" value="1"/>
</dbReference>
<keyword evidence="5 11" id="KW-0812">Transmembrane</keyword>
<keyword evidence="14" id="KW-1185">Reference proteome</keyword>
<evidence type="ECO:0000256" key="9">
    <source>
        <dbReference type="ARBA" id="ARBA00023136"/>
    </source>
</evidence>
<keyword evidence="7 11" id="KW-1133">Transmembrane helix</keyword>
<comment type="subcellular location">
    <subcellularLocation>
        <location evidence="11 12">Cell membrane</location>
        <topology evidence="11 12">Multi-pass membrane protein</topology>
    </subcellularLocation>
    <subcellularLocation>
        <location evidence="1">Membrane</location>
        <topology evidence="1">Multi-pass membrane protein</topology>
    </subcellularLocation>
</comment>
<evidence type="ECO:0000256" key="5">
    <source>
        <dbReference type="ARBA" id="ARBA00022692"/>
    </source>
</evidence>
<evidence type="ECO:0000256" key="6">
    <source>
        <dbReference type="ARBA" id="ARBA00022781"/>
    </source>
</evidence>
<dbReference type="CDD" id="cd00310">
    <property type="entry name" value="ATP-synt_Fo_a_6"/>
    <property type="match status" value="1"/>
</dbReference>
<feature type="transmembrane region" description="Helical" evidence="11">
    <location>
        <begin position="31"/>
        <end position="49"/>
    </location>
</feature>
<sequence length="245" mass="27751">MENNNILTGHQWQPLAHYGFTHPFWTIHTDTLLGTIVATLMIIAVSLYAHRILKRKQSVTKFIILKYVDGFKDLLQQTLHSAPLEHLAFIGSLFTFIVFCNAMAFIPYIEEPTRDLNTTLGLGLISFCYVQGYAIYHKGFFEYLSDFTKPFFLMLPLNIIGTLTSIISLSFRLFGNIFGGYVIAHLSLQALESSWIMQTIGLMTGFNLAISIIFGLFEGIIQAFVFAMLTLTYLSMEIVSDEESE</sequence>
<evidence type="ECO:0000256" key="12">
    <source>
        <dbReference type="RuleBase" id="RU000483"/>
    </source>
</evidence>
<dbReference type="HAMAP" id="MF_01393">
    <property type="entry name" value="ATP_synth_a_bact"/>
    <property type="match status" value="1"/>
</dbReference>
<comment type="similarity">
    <text evidence="2 11 12">Belongs to the ATPase A chain family.</text>
</comment>
<evidence type="ECO:0000256" key="2">
    <source>
        <dbReference type="ARBA" id="ARBA00006810"/>
    </source>
</evidence>
<keyword evidence="8 11" id="KW-0406">Ion transport</keyword>
<dbReference type="GO" id="GO:0005886">
    <property type="term" value="C:plasma membrane"/>
    <property type="evidence" value="ECO:0007669"/>
    <property type="project" value="UniProtKB-SubCell"/>
</dbReference>
<dbReference type="PANTHER" id="PTHR42823">
    <property type="entry name" value="ATP SYNTHASE SUBUNIT A, CHLOROPLASTIC"/>
    <property type="match status" value="1"/>
</dbReference>
<dbReference type="OrthoDB" id="9789241at2"/>
<evidence type="ECO:0000256" key="10">
    <source>
        <dbReference type="ARBA" id="ARBA00023310"/>
    </source>
</evidence>
<dbReference type="GO" id="GO:0042777">
    <property type="term" value="P:proton motive force-driven plasma membrane ATP synthesis"/>
    <property type="evidence" value="ECO:0007669"/>
    <property type="project" value="TreeGrafter"/>
</dbReference>
<evidence type="ECO:0000313" key="14">
    <source>
        <dbReference type="Proteomes" id="UP000254834"/>
    </source>
</evidence>
<keyword evidence="10 11" id="KW-0066">ATP synthesis</keyword>
<feature type="transmembrane region" description="Helical" evidence="11">
    <location>
        <begin position="151"/>
        <end position="171"/>
    </location>
</feature>
<dbReference type="SUPFAM" id="SSF81336">
    <property type="entry name" value="F1F0 ATP synthase subunit A"/>
    <property type="match status" value="1"/>
</dbReference>
<gene>
    <name evidence="11 13" type="primary">atpB</name>
    <name evidence="13" type="ORF">C0J27_02170</name>
</gene>
<evidence type="ECO:0000256" key="7">
    <source>
        <dbReference type="ARBA" id="ARBA00022989"/>
    </source>
</evidence>
<name>A0A345ZB76_9BACT</name>